<gene>
    <name evidence="3" type="ORF">GCM10009733_059870</name>
</gene>
<dbReference type="Gene3D" id="3.90.180.10">
    <property type="entry name" value="Medium-chain alcohol dehydrogenases, catalytic domain"/>
    <property type="match status" value="1"/>
</dbReference>
<name>A0ABP4RLW0_9ACTN</name>
<reference evidence="4" key="1">
    <citation type="journal article" date="2019" name="Int. J. Syst. Evol. Microbiol.">
        <title>The Global Catalogue of Microorganisms (GCM) 10K type strain sequencing project: providing services to taxonomists for standard genome sequencing and annotation.</title>
        <authorList>
            <consortium name="The Broad Institute Genomics Platform"/>
            <consortium name="The Broad Institute Genome Sequencing Center for Infectious Disease"/>
            <person name="Wu L."/>
            <person name="Ma J."/>
        </authorList>
    </citation>
    <scope>NUCLEOTIDE SEQUENCE [LARGE SCALE GENOMIC DNA]</scope>
    <source>
        <strain evidence="4">JCM 13929</strain>
    </source>
</reference>
<evidence type="ECO:0000256" key="1">
    <source>
        <dbReference type="SAM" id="MobiDB-lite"/>
    </source>
</evidence>
<sequence length="89" mass="8988">MIETEVSFTDALLREGVYPGGPKPPFTPGSDLIGTVEELGPGARGVQVGERVLVQGAAGRGRAGRAATGTAGRHMYGTGRGRAQAPPGS</sequence>
<accession>A0ABP4RLW0</accession>
<comment type="caution">
    <text evidence="3">The sequence shown here is derived from an EMBL/GenBank/DDBJ whole genome shotgun (WGS) entry which is preliminary data.</text>
</comment>
<evidence type="ECO:0000313" key="3">
    <source>
        <dbReference type="EMBL" id="GAA1654533.1"/>
    </source>
</evidence>
<evidence type="ECO:0000313" key="4">
    <source>
        <dbReference type="Proteomes" id="UP001500064"/>
    </source>
</evidence>
<dbReference type="EMBL" id="BAAAMU010000050">
    <property type="protein sequence ID" value="GAA1654533.1"/>
    <property type="molecule type" value="Genomic_DNA"/>
</dbReference>
<organism evidence="3 4">
    <name type="scientific">Nonomuraea maheshkhaliensis</name>
    <dbReference type="NCBI Taxonomy" id="419590"/>
    <lineage>
        <taxon>Bacteria</taxon>
        <taxon>Bacillati</taxon>
        <taxon>Actinomycetota</taxon>
        <taxon>Actinomycetes</taxon>
        <taxon>Streptosporangiales</taxon>
        <taxon>Streptosporangiaceae</taxon>
        <taxon>Nonomuraea</taxon>
    </lineage>
</organism>
<proteinExistence type="predicted"/>
<keyword evidence="4" id="KW-1185">Reference proteome</keyword>
<dbReference type="InterPro" id="IPR013154">
    <property type="entry name" value="ADH-like_N"/>
</dbReference>
<feature type="compositionally biased region" description="Low complexity" evidence="1">
    <location>
        <begin position="64"/>
        <end position="73"/>
    </location>
</feature>
<dbReference type="SUPFAM" id="SSF50129">
    <property type="entry name" value="GroES-like"/>
    <property type="match status" value="1"/>
</dbReference>
<dbReference type="Proteomes" id="UP001500064">
    <property type="component" value="Unassembled WGS sequence"/>
</dbReference>
<dbReference type="InterPro" id="IPR011032">
    <property type="entry name" value="GroES-like_sf"/>
</dbReference>
<evidence type="ECO:0000259" key="2">
    <source>
        <dbReference type="Pfam" id="PF08240"/>
    </source>
</evidence>
<dbReference type="Pfam" id="PF08240">
    <property type="entry name" value="ADH_N"/>
    <property type="match status" value="1"/>
</dbReference>
<protein>
    <recommendedName>
        <fullName evidence="2">Alcohol dehydrogenase-like N-terminal domain-containing protein</fullName>
    </recommendedName>
</protein>
<feature type="domain" description="Alcohol dehydrogenase-like N-terminal" evidence="2">
    <location>
        <begin position="5"/>
        <end position="68"/>
    </location>
</feature>
<feature type="region of interest" description="Disordered" evidence="1">
    <location>
        <begin position="57"/>
        <end position="89"/>
    </location>
</feature>